<protein>
    <submittedName>
        <fullName evidence="3">Uncharacterized protein</fullName>
    </submittedName>
</protein>
<keyword evidence="4" id="KW-1185">Reference proteome</keyword>
<keyword evidence="2" id="KW-0472">Membrane</keyword>
<feature type="region of interest" description="Disordered" evidence="1">
    <location>
        <begin position="102"/>
        <end position="129"/>
    </location>
</feature>
<proteinExistence type="predicted"/>
<evidence type="ECO:0000313" key="3">
    <source>
        <dbReference type="EMBL" id="KAJ8442482.1"/>
    </source>
</evidence>
<organism evidence="3 4">
    <name type="scientific">Carnegiea gigantea</name>
    <dbReference type="NCBI Taxonomy" id="171969"/>
    <lineage>
        <taxon>Eukaryota</taxon>
        <taxon>Viridiplantae</taxon>
        <taxon>Streptophyta</taxon>
        <taxon>Embryophyta</taxon>
        <taxon>Tracheophyta</taxon>
        <taxon>Spermatophyta</taxon>
        <taxon>Magnoliopsida</taxon>
        <taxon>eudicotyledons</taxon>
        <taxon>Gunneridae</taxon>
        <taxon>Pentapetalae</taxon>
        <taxon>Caryophyllales</taxon>
        <taxon>Cactineae</taxon>
        <taxon>Cactaceae</taxon>
        <taxon>Cactoideae</taxon>
        <taxon>Echinocereeae</taxon>
        <taxon>Carnegiea</taxon>
    </lineage>
</organism>
<name>A0A9Q1QHL0_9CARY</name>
<sequence>MLNELAPLCLLGIHLNSETKGQGFKGRSQICLNQVMHNAFSSKNLNLGTLVCNFLFFAFGLSIGLSLGFLDLQSFPFSLTSSISLASFCPCMTLEPLAPPPSLQLRPPPPLPPPLSPSTKEAPSSTTEGREIIDKELLWRASMVPEVEGYPFQDSVPKVAFMFLAKRLLPLAIVGVVL</sequence>
<dbReference type="EMBL" id="JAKOGI010000140">
    <property type="protein sequence ID" value="KAJ8442482.1"/>
    <property type="molecule type" value="Genomic_DNA"/>
</dbReference>
<reference evidence="3" key="1">
    <citation type="submission" date="2022-04" db="EMBL/GenBank/DDBJ databases">
        <title>Carnegiea gigantea Genome sequencing and assembly v2.</title>
        <authorList>
            <person name="Copetti D."/>
            <person name="Sanderson M.J."/>
            <person name="Burquez A."/>
            <person name="Wojciechowski M.F."/>
        </authorList>
    </citation>
    <scope>NUCLEOTIDE SEQUENCE</scope>
    <source>
        <strain evidence="3">SGP5-SGP5p</strain>
        <tissue evidence="3">Aerial part</tissue>
    </source>
</reference>
<keyword evidence="2" id="KW-0812">Transmembrane</keyword>
<feature type="compositionally biased region" description="Pro residues" evidence="1">
    <location>
        <begin position="102"/>
        <end position="116"/>
    </location>
</feature>
<dbReference type="Proteomes" id="UP001153076">
    <property type="component" value="Unassembled WGS sequence"/>
</dbReference>
<evidence type="ECO:0000256" key="2">
    <source>
        <dbReference type="SAM" id="Phobius"/>
    </source>
</evidence>
<feature type="transmembrane region" description="Helical" evidence="2">
    <location>
        <begin position="45"/>
        <end position="70"/>
    </location>
</feature>
<gene>
    <name evidence="3" type="ORF">Cgig2_022365</name>
</gene>
<keyword evidence="2" id="KW-1133">Transmembrane helix</keyword>
<evidence type="ECO:0000256" key="1">
    <source>
        <dbReference type="SAM" id="MobiDB-lite"/>
    </source>
</evidence>
<evidence type="ECO:0000313" key="4">
    <source>
        <dbReference type="Proteomes" id="UP001153076"/>
    </source>
</evidence>
<accession>A0A9Q1QHL0</accession>
<comment type="caution">
    <text evidence="3">The sequence shown here is derived from an EMBL/GenBank/DDBJ whole genome shotgun (WGS) entry which is preliminary data.</text>
</comment>
<dbReference type="AlphaFoldDB" id="A0A9Q1QHL0"/>